<dbReference type="InterPro" id="IPR019903">
    <property type="entry name" value="RIC_family"/>
</dbReference>
<dbReference type="Pfam" id="PF04405">
    <property type="entry name" value="ScdA_N"/>
    <property type="match status" value="1"/>
</dbReference>
<dbReference type="PANTHER" id="PTHR36438:SF1">
    <property type="entry name" value="IRON-SULFUR CLUSTER REPAIR PROTEIN YTFE"/>
    <property type="match status" value="1"/>
</dbReference>
<feature type="domain" description="Hemerythrin-like" evidence="5">
    <location>
        <begin position="84"/>
        <end position="231"/>
    </location>
</feature>
<name>A0ABY8L824_9FLAO</name>
<accession>A0ABY8L824</accession>
<reference evidence="6 7" key="1">
    <citation type="submission" date="2023-04" db="EMBL/GenBank/DDBJ databases">
        <title>Tenacibaculum tangerinum sp. nov., isolated from sea tidal flat of South Korea.</title>
        <authorList>
            <person name="Lee S.H."/>
            <person name="Kim J.-J."/>
        </authorList>
    </citation>
    <scope>NUCLEOTIDE SEQUENCE [LARGE SCALE GENOMIC DNA]</scope>
    <source>
        <strain evidence="6 7">GRR-S3-23</strain>
    </source>
</reference>
<evidence type="ECO:0000256" key="1">
    <source>
        <dbReference type="ARBA" id="ARBA00004496"/>
    </source>
</evidence>
<dbReference type="EMBL" id="CP122539">
    <property type="protein sequence ID" value="WGH76115.1"/>
    <property type="molecule type" value="Genomic_DNA"/>
</dbReference>
<dbReference type="Proteomes" id="UP001232001">
    <property type="component" value="Chromosome"/>
</dbReference>
<evidence type="ECO:0000256" key="3">
    <source>
        <dbReference type="ARBA" id="ARBA00022723"/>
    </source>
</evidence>
<dbReference type="PANTHER" id="PTHR36438">
    <property type="entry name" value="IRON-SULFUR CLUSTER REPAIR PROTEIN YTFE"/>
    <property type="match status" value="1"/>
</dbReference>
<comment type="subcellular location">
    <subcellularLocation>
        <location evidence="1">Cytoplasm</location>
    </subcellularLocation>
</comment>
<evidence type="ECO:0000256" key="4">
    <source>
        <dbReference type="ARBA" id="ARBA00023004"/>
    </source>
</evidence>
<dbReference type="InterPro" id="IPR012312">
    <property type="entry name" value="Hemerythrin-like"/>
</dbReference>
<gene>
    <name evidence="6" type="ORF">P8625_02815</name>
</gene>
<keyword evidence="2" id="KW-0963">Cytoplasm</keyword>
<organism evidence="6 7">
    <name type="scientific">Tenacibaculum tangerinum</name>
    <dbReference type="NCBI Taxonomy" id="3038772"/>
    <lineage>
        <taxon>Bacteria</taxon>
        <taxon>Pseudomonadati</taxon>
        <taxon>Bacteroidota</taxon>
        <taxon>Flavobacteriia</taxon>
        <taxon>Flavobacteriales</taxon>
        <taxon>Flavobacteriaceae</taxon>
        <taxon>Tenacibaculum</taxon>
    </lineage>
</organism>
<keyword evidence="4" id="KW-0408">Iron</keyword>
<keyword evidence="7" id="KW-1185">Reference proteome</keyword>
<dbReference type="Pfam" id="PF01814">
    <property type="entry name" value="Hemerythrin"/>
    <property type="match status" value="1"/>
</dbReference>
<sequence>MIPLQQKTIANYVTENIKTADVFNKYGIDFCCSGHMTIEKVCIEKNINQIILEKELSEVDAIRDLIEDYDKWELQFLMIYIETIHHTYIKESLPIISQYANKVAKVHGTKQEGFIILNELFYEVANELLSHLQKEEQILFPFIKQLITAKKEGKKMMTTPFKTIDNPICMMEYEHKNVRNIFKEISRLTNNYTPSTDACSSLKVLYYKLKEFEQDLYYHFHLENNILHPKAIELEKEVLH</sequence>
<evidence type="ECO:0000256" key="2">
    <source>
        <dbReference type="ARBA" id="ARBA00022490"/>
    </source>
</evidence>
<dbReference type="Gene3D" id="1.20.120.520">
    <property type="entry name" value="nmb1532 protein domain like"/>
    <property type="match status" value="1"/>
</dbReference>
<dbReference type="RefSeq" id="WP_279651985.1">
    <property type="nucleotide sequence ID" value="NZ_CP122539.1"/>
</dbReference>
<keyword evidence="3" id="KW-0479">Metal-binding</keyword>
<protein>
    <submittedName>
        <fullName evidence="6">DUF542 domain-containing protein</fullName>
    </submittedName>
</protein>
<proteinExistence type="predicted"/>
<evidence type="ECO:0000259" key="5">
    <source>
        <dbReference type="Pfam" id="PF01814"/>
    </source>
</evidence>
<evidence type="ECO:0000313" key="7">
    <source>
        <dbReference type="Proteomes" id="UP001232001"/>
    </source>
</evidence>
<evidence type="ECO:0000313" key="6">
    <source>
        <dbReference type="EMBL" id="WGH76115.1"/>
    </source>
</evidence>